<name>A0A2K9AUX6_9GAMM</name>
<evidence type="ECO:0000313" key="1">
    <source>
        <dbReference type="EMBL" id="AUD78951.1"/>
    </source>
</evidence>
<evidence type="ECO:0000313" key="2">
    <source>
        <dbReference type="Proteomes" id="UP000232693"/>
    </source>
</evidence>
<gene>
    <name evidence="1" type="ORF">CW740_06685</name>
</gene>
<dbReference type="OrthoDB" id="5917218at2"/>
<dbReference type="KEGG" id="kpd:CW740_06685"/>
<keyword evidence="2" id="KW-1185">Reference proteome</keyword>
<dbReference type="AlphaFoldDB" id="A0A2K9AUX6"/>
<dbReference type="Proteomes" id="UP000232693">
    <property type="component" value="Chromosome"/>
</dbReference>
<organism evidence="1 2">
    <name type="scientific">Kangiella profundi</name>
    <dbReference type="NCBI Taxonomy" id="1561924"/>
    <lineage>
        <taxon>Bacteria</taxon>
        <taxon>Pseudomonadati</taxon>
        <taxon>Pseudomonadota</taxon>
        <taxon>Gammaproteobacteria</taxon>
        <taxon>Kangiellales</taxon>
        <taxon>Kangiellaceae</taxon>
        <taxon>Kangiella</taxon>
    </lineage>
</organism>
<reference evidence="1 2" key="1">
    <citation type="submission" date="2017-12" db="EMBL/GenBank/DDBJ databases">
        <title>Kangiella profundi FT102 completed genome.</title>
        <authorList>
            <person name="Xu J."/>
            <person name="Wang J."/>
            <person name="Lu Y."/>
        </authorList>
    </citation>
    <scope>NUCLEOTIDE SEQUENCE [LARGE SCALE GENOMIC DNA]</scope>
    <source>
        <strain evidence="1 2">FT102</strain>
    </source>
</reference>
<protein>
    <submittedName>
        <fullName evidence="1">Uncharacterized protein</fullName>
    </submittedName>
</protein>
<dbReference type="RefSeq" id="WP_106646793.1">
    <property type="nucleotide sequence ID" value="NZ_BMGO01000001.1"/>
</dbReference>
<dbReference type="EMBL" id="CP025120">
    <property type="protein sequence ID" value="AUD78951.1"/>
    <property type="molecule type" value="Genomic_DNA"/>
</dbReference>
<accession>A0A2K9AUX6</accession>
<sequence length="190" mass="21383">MITEASAFATIIGLLSAFSSGRESKSIAELSEFIAWLIDHKHEELANTIEQNTDITVSIKALLNHHNDELHRKLDGLGHTMALIASRVPDLTELAVSIVPNVELSEQAHSIIAQMYKNKTEFFLVSKSMNRAPILIPSNGELITYEDEQFLHDDLNTLVEHRLLRLDYNSKGSEMYYFTRTAVKLVTIST</sequence>
<proteinExistence type="predicted"/>